<sequence>MTKLAPGEKIVALGVYRYAGEVECELRIVFSPVRYGTGDYEDDPAVAEDRVEDAFYVQYGSTTERGVFNSGTGPYPTIEQARAAADAARGIGATVRWLPAGA</sequence>
<protein>
    <submittedName>
        <fullName evidence="1">Uncharacterized protein</fullName>
    </submittedName>
</protein>
<reference evidence="1 2" key="1">
    <citation type="submission" date="2019-08" db="EMBL/GenBank/DDBJ databases">
        <title>Draft genome sequence of Lysobacter sp. UKS-15.</title>
        <authorList>
            <person name="Im W.-T."/>
        </authorList>
    </citation>
    <scope>NUCLEOTIDE SEQUENCE [LARGE SCALE GENOMIC DNA]</scope>
    <source>
        <strain evidence="1 2">UKS-15</strain>
    </source>
</reference>
<dbReference type="RefSeq" id="WP_149353323.1">
    <property type="nucleotide sequence ID" value="NZ_VTRV01000125.1"/>
</dbReference>
<dbReference type="EMBL" id="VTRV01000125">
    <property type="protein sequence ID" value="TZF87775.1"/>
    <property type="molecule type" value="Genomic_DNA"/>
</dbReference>
<keyword evidence="2" id="KW-1185">Reference proteome</keyword>
<name>A0A5D8YYH5_9GAMM</name>
<dbReference type="AlphaFoldDB" id="A0A5D8YYH5"/>
<proteinExistence type="predicted"/>
<organism evidence="1 2">
    <name type="scientific">Cognatilysobacter lacus</name>
    <dbReference type="NCBI Taxonomy" id="1643323"/>
    <lineage>
        <taxon>Bacteria</taxon>
        <taxon>Pseudomonadati</taxon>
        <taxon>Pseudomonadota</taxon>
        <taxon>Gammaproteobacteria</taxon>
        <taxon>Lysobacterales</taxon>
        <taxon>Lysobacteraceae</taxon>
        <taxon>Cognatilysobacter</taxon>
    </lineage>
</organism>
<accession>A0A5D8YYH5</accession>
<evidence type="ECO:0000313" key="2">
    <source>
        <dbReference type="Proteomes" id="UP000323164"/>
    </source>
</evidence>
<dbReference type="Proteomes" id="UP000323164">
    <property type="component" value="Unassembled WGS sequence"/>
</dbReference>
<evidence type="ECO:0000313" key="1">
    <source>
        <dbReference type="EMBL" id="TZF87775.1"/>
    </source>
</evidence>
<gene>
    <name evidence="1" type="ORF">FW784_10650</name>
</gene>
<comment type="caution">
    <text evidence="1">The sequence shown here is derived from an EMBL/GenBank/DDBJ whole genome shotgun (WGS) entry which is preliminary data.</text>
</comment>